<comment type="caution">
    <text evidence="1">The sequence shown here is derived from an EMBL/GenBank/DDBJ whole genome shotgun (WGS) entry which is preliminary data.</text>
</comment>
<keyword evidence="2" id="KW-1185">Reference proteome</keyword>
<evidence type="ECO:0000313" key="1">
    <source>
        <dbReference type="EMBL" id="KAI4312295.1"/>
    </source>
</evidence>
<proteinExistence type="predicted"/>
<gene>
    <name evidence="1" type="ORF">MLD38_037120</name>
</gene>
<dbReference type="Proteomes" id="UP001057402">
    <property type="component" value="Chromosome 11"/>
</dbReference>
<evidence type="ECO:0000313" key="2">
    <source>
        <dbReference type="Proteomes" id="UP001057402"/>
    </source>
</evidence>
<dbReference type="EMBL" id="CM042890">
    <property type="protein sequence ID" value="KAI4312295.1"/>
    <property type="molecule type" value="Genomic_DNA"/>
</dbReference>
<sequence>MAKPHVLCIPGLSQSHIGAMLKVAKILHHKGFFVTFVNSEFNHRRMLRSGGLNSLDSLPDWRFVSVPDGLPPSDTDATQDMHALCDSVRNLMVGPFSELVDDLNRREGVPPITCILSDGFMNFAAFPAAEKVGVPLMHLFTISACALLALKHHRSFLERCRTMSMGEVFSRNDVSRSERIIDWIPGMKSMRERDMPNFLGSIDCDDPFVKFTLDVLDRTDKADATIINTFEELEQVVLTEVASLIRNIYAIGPVHLILDRIPRDEFISKHIHGKLWAEHAECLDWLDTKEPGSVLYVNFGSIAFLTHDQLTELAAGLANSDHSFLWVLRPDLVHGETVILPPGFVDETKERGFLSGWCPQEKVLNHSSIGGFLTHCGWNSILESLAAGVPMICWPKFADQQPNARYVCEEWIAGLEFGFDVNRDTVERVVKELLGSDKGKELKRSAVEWKRLAAEGSSPAGSSQNNMDKLIKDVMLRR</sequence>
<name>A0ACB9LLC5_9MYRT</name>
<accession>A0ACB9LLC5</accession>
<organism evidence="1 2">
    <name type="scientific">Melastoma candidum</name>
    <dbReference type="NCBI Taxonomy" id="119954"/>
    <lineage>
        <taxon>Eukaryota</taxon>
        <taxon>Viridiplantae</taxon>
        <taxon>Streptophyta</taxon>
        <taxon>Embryophyta</taxon>
        <taxon>Tracheophyta</taxon>
        <taxon>Spermatophyta</taxon>
        <taxon>Magnoliopsida</taxon>
        <taxon>eudicotyledons</taxon>
        <taxon>Gunneridae</taxon>
        <taxon>Pentapetalae</taxon>
        <taxon>rosids</taxon>
        <taxon>malvids</taxon>
        <taxon>Myrtales</taxon>
        <taxon>Melastomataceae</taxon>
        <taxon>Melastomatoideae</taxon>
        <taxon>Melastomateae</taxon>
        <taxon>Melastoma</taxon>
    </lineage>
</organism>
<reference evidence="2" key="1">
    <citation type="journal article" date="2023" name="Front. Plant Sci.">
        <title>Chromosomal-level genome assembly of Melastoma candidum provides insights into trichome evolution.</title>
        <authorList>
            <person name="Zhong Y."/>
            <person name="Wu W."/>
            <person name="Sun C."/>
            <person name="Zou P."/>
            <person name="Liu Y."/>
            <person name="Dai S."/>
            <person name="Zhou R."/>
        </authorList>
    </citation>
    <scope>NUCLEOTIDE SEQUENCE [LARGE SCALE GENOMIC DNA]</scope>
</reference>
<protein>
    <submittedName>
        <fullName evidence="1">Uncharacterized protein</fullName>
    </submittedName>
</protein>